<evidence type="ECO:0000313" key="14">
    <source>
        <dbReference type="EMBL" id="WFG39901.1"/>
    </source>
</evidence>
<feature type="domain" description="ATP synthase epsilon subunit C-terminal" evidence="11">
    <location>
        <begin position="87"/>
        <end position="128"/>
    </location>
</feature>
<dbReference type="GO" id="GO:0046933">
    <property type="term" value="F:proton-transporting ATP synthase activity, rotational mechanism"/>
    <property type="evidence" value="ECO:0007669"/>
    <property type="project" value="UniProtKB-UniRule"/>
</dbReference>
<dbReference type="InterPro" id="IPR020547">
    <property type="entry name" value="ATP_synth_F1_esu_C"/>
</dbReference>
<keyword evidence="10" id="KW-0175">Coiled coil</keyword>
<evidence type="ECO:0000313" key="16">
    <source>
        <dbReference type="Proteomes" id="UP001321249"/>
    </source>
</evidence>
<evidence type="ECO:0000256" key="1">
    <source>
        <dbReference type="ARBA" id="ARBA00004184"/>
    </source>
</evidence>
<dbReference type="PANTHER" id="PTHR13822">
    <property type="entry name" value="ATP SYNTHASE DELTA/EPSILON CHAIN"/>
    <property type="match status" value="1"/>
</dbReference>
<dbReference type="NCBIfam" id="TIGR01216">
    <property type="entry name" value="ATP_synt_epsi"/>
    <property type="match status" value="1"/>
</dbReference>
<evidence type="ECO:0000256" key="9">
    <source>
        <dbReference type="RuleBase" id="RU003656"/>
    </source>
</evidence>
<evidence type="ECO:0000313" key="13">
    <source>
        <dbReference type="EMBL" id="MDG0867735.1"/>
    </source>
</evidence>
<protein>
    <recommendedName>
        <fullName evidence="8">ATP synthase epsilon chain</fullName>
    </recommendedName>
    <alternativeName>
        <fullName evidence="8">ATP synthase F1 sector epsilon subunit</fullName>
    </alternativeName>
    <alternativeName>
        <fullName evidence="8">F-ATPase epsilon subunit</fullName>
    </alternativeName>
</protein>
<reference evidence="15" key="3">
    <citation type="submission" date="2023-06" db="EMBL/GenBank/DDBJ databases">
        <title>Pangenomics reveal diversification of enzyme families and niche specialization in globally abundant SAR202 bacteria.</title>
        <authorList>
            <person name="Saw J.H.W."/>
        </authorList>
    </citation>
    <scope>NUCLEOTIDE SEQUENCE [LARGE SCALE GENOMIC DNA]</scope>
    <source>
        <strain evidence="15">JH1073</strain>
    </source>
</reference>
<dbReference type="SUPFAM" id="SSF51344">
    <property type="entry name" value="Epsilon subunit of F1F0-ATP synthase N-terminal domain"/>
    <property type="match status" value="1"/>
</dbReference>
<dbReference type="Gene3D" id="2.60.15.10">
    <property type="entry name" value="F0F1 ATP synthase delta/epsilon subunit, N-terminal"/>
    <property type="match status" value="1"/>
</dbReference>
<comment type="subunit">
    <text evidence="8 9">F-type ATPases have 2 components, CF(1) - the catalytic core - and CF(0) - the membrane proton channel. CF(1) has five subunits: alpha(3), beta(3), gamma(1), delta(1), epsilon(1). CF(0) has three main subunits: a, b and c.</text>
</comment>
<dbReference type="InterPro" id="IPR020546">
    <property type="entry name" value="ATP_synth_F1_dsu/esu_N"/>
</dbReference>
<gene>
    <name evidence="8" type="primary">atpC</name>
    <name evidence="13" type="ORF">GKO46_11715</name>
    <name evidence="14" type="ORF">GKO48_09820</name>
</gene>
<dbReference type="NCBIfam" id="NF009980">
    <property type="entry name" value="PRK13446.1"/>
    <property type="match status" value="1"/>
</dbReference>
<dbReference type="GO" id="GO:0005524">
    <property type="term" value="F:ATP binding"/>
    <property type="evidence" value="ECO:0007669"/>
    <property type="project" value="UniProtKB-UniRule"/>
</dbReference>
<dbReference type="EMBL" id="CP046147">
    <property type="protein sequence ID" value="WFG39901.1"/>
    <property type="molecule type" value="Genomic_DNA"/>
</dbReference>
<dbReference type="EMBL" id="WMBE01000003">
    <property type="protein sequence ID" value="MDG0867735.1"/>
    <property type="molecule type" value="Genomic_DNA"/>
</dbReference>
<evidence type="ECO:0000256" key="8">
    <source>
        <dbReference type="HAMAP-Rule" id="MF_00530"/>
    </source>
</evidence>
<evidence type="ECO:0000259" key="11">
    <source>
        <dbReference type="Pfam" id="PF00401"/>
    </source>
</evidence>
<keyword evidence="3 8" id="KW-0813">Transport</keyword>
<dbReference type="RefSeq" id="WP_342826378.1">
    <property type="nucleotide sequence ID" value="NZ_CP046146.1"/>
</dbReference>
<evidence type="ECO:0000256" key="2">
    <source>
        <dbReference type="ARBA" id="ARBA00005712"/>
    </source>
</evidence>
<keyword evidence="8" id="KW-0375">Hydrogen ion transport</keyword>
<keyword evidence="15" id="KW-1185">Reference proteome</keyword>
<dbReference type="Proteomes" id="UP001321249">
    <property type="component" value="Unassembled WGS sequence"/>
</dbReference>
<dbReference type="AlphaFoldDB" id="A0AAJ5ZJI6"/>
<feature type="domain" description="ATP synthase F1 complex delta/epsilon subunit N-terminal" evidence="12">
    <location>
        <begin position="4"/>
        <end position="82"/>
    </location>
</feature>
<evidence type="ECO:0000256" key="7">
    <source>
        <dbReference type="ARBA" id="ARBA00023310"/>
    </source>
</evidence>
<evidence type="ECO:0000256" key="3">
    <source>
        <dbReference type="ARBA" id="ARBA00022448"/>
    </source>
</evidence>
<keyword evidence="5 8" id="KW-0472">Membrane</keyword>
<name>A0AAJ5ZJI6_9CHLR</name>
<evidence type="ECO:0000256" key="6">
    <source>
        <dbReference type="ARBA" id="ARBA00023196"/>
    </source>
</evidence>
<proteinExistence type="inferred from homology"/>
<evidence type="ECO:0000259" key="12">
    <source>
        <dbReference type="Pfam" id="PF02823"/>
    </source>
</evidence>
<dbReference type="GO" id="GO:0005886">
    <property type="term" value="C:plasma membrane"/>
    <property type="evidence" value="ECO:0007669"/>
    <property type="project" value="UniProtKB-SubCell"/>
</dbReference>
<sequence length="139" mass="14898">MAKLQLAVVTAEGESFSGEVDTVVAPGGLGEFTVLPSHARMISTLVPGVLRFDQGGDSVSLAMTGGFLEVSDNRVTVLADAAEQDDAIDLERAEAALARAQERIASTESEVDLERAMASMRRARVRVNLGRRRRDRGLN</sequence>
<dbReference type="GO" id="GO:0012505">
    <property type="term" value="C:endomembrane system"/>
    <property type="evidence" value="ECO:0007669"/>
    <property type="project" value="UniProtKB-SubCell"/>
</dbReference>
<dbReference type="InterPro" id="IPR001469">
    <property type="entry name" value="ATP_synth_F1_dsu/esu"/>
</dbReference>
<keyword evidence="4 8" id="KW-0406">Ion transport</keyword>
<dbReference type="HAMAP" id="MF_00530">
    <property type="entry name" value="ATP_synth_epsil_bac"/>
    <property type="match status" value="1"/>
</dbReference>
<reference evidence="14" key="2">
    <citation type="journal article" date="2023" name="Nat. Commun.">
        <title>Cultivation of marine bacteria of the SAR202 clade.</title>
        <authorList>
            <person name="Lim Y."/>
            <person name="Seo J.H."/>
            <person name="Giovannoni S.J."/>
            <person name="Kang I."/>
            <person name="Cho J.C."/>
        </authorList>
    </citation>
    <scope>NUCLEOTIDE SEQUENCE</scope>
    <source>
        <strain evidence="14">JH1073</strain>
    </source>
</reference>
<reference evidence="15 16" key="1">
    <citation type="submission" date="2019-11" db="EMBL/GenBank/DDBJ databases">
        <authorList>
            <person name="Cho J.-C."/>
        </authorList>
    </citation>
    <scope>NUCLEOTIDE SEQUENCE [LARGE SCALE GENOMIC DNA]</scope>
    <source>
        <strain evidence="14 15">JH1073</strain>
        <strain evidence="13 16">JH702</strain>
    </source>
</reference>
<keyword evidence="7 8" id="KW-0066">ATP synthesis</keyword>
<evidence type="ECO:0000256" key="4">
    <source>
        <dbReference type="ARBA" id="ARBA00023065"/>
    </source>
</evidence>
<feature type="coiled-coil region" evidence="10">
    <location>
        <begin position="90"/>
        <end position="117"/>
    </location>
</feature>
<comment type="subcellular location">
    <subcellularLocation>
        <location evidence="8">Cell membrane</location>
        <topology evidence="8">Peripheral membrane protein</topology>
    </subcellularLocation>
    <subcellularLocation>
        <location evidence="1">Endomembrane system</location>
        <topology evidence="1">Peripheral membrane protein</topology>
    </subcellularLocation>
</comment>
<evidence type="ECO:0000313" key="15">
    <source>
        <dbReference type="Proteomes" id="UP001219901"/>
    </source>
</evidence>
<evidence type="ECO:0000256" key="10">
    <source>
        <dbReference type="SAM" id="Coils"/>
    </source>
</evidence>
<dbReference type="InterPro" id="IPR036771">
    <property type="entry name" value="ATPsynth_dsu/esu_N"/>
</dbReference>
<keyword evidence="6 8" id="KW-0139">CF(1)</keyword>
<dbReference type="PANTHER" id="PTHR13822:SF10">
    <property type="entry name" value="ATP SYNTHASE EPSILON CHAIN, CHLOROPLASTIC"/>
    <property type="match status" value="1"/>
</dbReference>
<evidence type="ECO:0000256" key="5">
    <source>
        <dbReference type="ARBA" id="ARBA00023136"/>
    </source>
</evidence>
<keyword evidence="8" id="KW-1003">Cell membrane</keyword>
<dbReference type="CDD" id="cd12152">
    <property type="entry name" value="F1-ATPase_delta"/>
    <property type="match status" value="1"/>
</dbReference>
<dbReference type="Pfam" id="PF00401">
    <property type="entry name" value="ATP-synt_DE"/>
    <property type="match status" value="1"/>
</dbReference>
<dbReference type="GO" id="GO:0045259">
    <property type="term" value="C:proton-transporting ATP synthase complex"/>
    <property type="evidence" value="ECO:0007669"/>
    <property type="project" value="UniProtKB-KW"/>
</dbReference>
<organism evidence="14 15">
    <name type="scientific">Candidatus Lucifugimonas marina</name>
    <dbReference type="NCBI Taxonomy" id="3038979"/>
    <lineage>
        <taxon>Bacteria</taxon>
        <taxon>Bacillati</taxon>
        <taxon>Chloroflexota</taxon>
        <taxon>Dehalococcoidia</taxon>
        <taxon>SAR202 cluster</taxon>
        <taxon>Candidatus Lucifugimonadales</taxon>
        <taxon>Candidatus Lucifugimonadaceae</taxon>
        <taxon>Candidatus Lucifugimonas</taxon>
    </lineage>
</organism>
<dbReference type="Proteomes" id="UP001219901">
    <property type="component" value="Chromosome"/>
</dbReference>
<accession>A0AAJ5ZJI6</accession>
<comment type="similarity">
    <text evidence="2 8 9">Belongs to the ATPase epsilon chain family.</text>
</comment>
<dbReference type="Pfam" id="PF02823">
    <property type="entry name" value="ATP-synt_DE_N"/>
    <property type="match status" value="1"/>
</dbReference>
<dbReference type="Gene3D" id="1.20.5.440">
    <property type="entry name" value="ATP synthase delta/epsilon subunit, C-terminal domain"/>
    <property type="match status" value="1"/>
</dbReference>
<comment type="function">
    <text evidence="8">Produces ATP from ADP in the presence of a proton gradient across the membrane.</text>
</comment>